<evidence type="ECO:0000313" key="3">
    <source>
        <dbReference type="EMBL" id="MFI7589471.1"/>
    </source>
</evidence>
<sequence length="614" mass="64645">MRSQFLHRTRRDAGVVTVVFALCVSTFLIGFAALAVDAGTAFARRAQLQSVADRLAVATAGGLPGTDAALADFGTAYRQMCSQEQADGNELWDDCDGSLDWATDRNRANGEVEFLNDTNGGLTFLLNRLVQNRPTQATEVRVTLPPSRVEYAFGGMYGVGSALVSKSATARIGTPMGAGILPFTATSTDVANGQLCIVDPDVSEVVAPNWPVPAPTDNAPGLRVIDPATAKVAFTGDGGQTRVTLRLSFNSNFTWKAQQFKVFYNTSPTQASYLTPTMRELPLVDGWVSYDLTFDVPEQQPGSTVSFWVTGQRYSWFYDSWQKFTSYPTTIDFTGRPEGEIDPCSLPQASGRGYVKLARTGGDAGLDPLQLLEKNVRTGPQVQLYTENALLDLLGSLPVVSDLCVGQLFQPASICLSGGATSGFSSQLKDGLLSGADGSNGRLVGDCGYGTTSAGGTGGVDASRLLSADSPLVDPHFGTGAQLRAKIVSGIPLGADEDVHGWVTGKALSCPRMAVLPVVGNTAPTDPLAVIGAKKITGFVYVWIDGPVGRGLGFNGDQLRSVSAYVIDPRYLPVDVAGSGTVGPYLGDSMPKEVTLVCTLDVPTGGDTSAGCKQ</sequence>
<keyword evidence="1" id="KW-0812">Transmembrane</keyword>
<dbReference type="EMBL" id="JBITLV010000007">
    <property type="protein sequence ID" value="MFI7589471.1"/>
    <property type="molecule type" value="Genomic_DNA"/>
</dbReference>
<organism evidence="3 4">
    <name type="scientific">Spongisporangium articulatum</name>
    <dbReference type="NCBI Taxonomy" id="3362603"/>
    <lineage>
        <taxon>Bacteria</taxon>
        <taxon>Bacillati</taxon>
        <taxon>Actinomycetota</taxon>
        <taxon>Actinomycetes</taxon>
        <taxon>Kineosporiales</taxon>
        <taxon>Kineosporiaceae</taxon>
        <taxon>Spongisporangium</taxon>
    </lineage>
</organism>
<accession>A0ABW8ASX1</accession>
<evidence type="ECO:0000256" key="1">
    <source>
        <dbReference type="SAM" id="Phobius"/>
    </source>
</evidence>
<evidence type="ECO:0000313" key="4">
    <source>
        <dbReference type="Proteomes" id="UP001612915"/>
    </source>
</evidence>
<gene>
    <name evidence="3" type="ORF">ACIB24_20595</name>
</gene>
<evidence type="ECO:0000259" key="2">
    <source>
        <dbReference type="Pfam" id="PF13400"/>
    </source>
</evidence>
<protein>
    <submittedName>
        <fullName evidence="3">Pilus assembly protein TadG-related protein</fullName>
    </submittedName>
</protein>
<name>A0ABW8ASX1_9ACTN</name>
<proteinExistence type="predicted"/>
<dbReference type="Pfam" id="PF13400">
    <property type="entry name" value="Tad"/>
    <property type="match status" value="1"/>
</dbReference>
<dbReference type="InterPro" id="IPR028087">
    <property type="entry name" value="Tad_N"/>
</dbReference>
<feature type="domain" description="Putative Flp pilus-assembly TadG-like N-terminal" evidence="2">
    <location>
        <begin position="14"/>
        <end position="60"/>
    </location>
</feature>
<dbReference type="Proteomes" id="UP001612915">
    <property type="component" value="Unassembled WGS sequence"/>
</dbReference>
<reference evidence="3 4" key="1">
    <citation type="submission" date="2024-10" db="EMBL/GenBank/DDBJ databases">
        <title>The Natural Products Discovery Center: Release of the First 8490 Sequenced Strains for Exploring Actinobacteria Biosynthetic Diversity.</title>
        <authorList>
            <person name="Kalkreuter E."/>
            <person name="Kautsar S.A."/>
            <person name="Yang D."/>
            <person name="Bader C.D."/>
            <person name="Teijaro C.N."/>
            <person name="Fluegel L."/>
            <person name="Davis C.M."/>
            <person name="Simpson J.R."/>
            <person name="Lauterbach L."/>
            <person name="Steele A.D."/>
            <person name="Gui C."/>
            <person name="Meng S."/>
            <person name="Li G."/>
            <person name="Viehrig K."/>
            <person name="Ye F."/>
            <person name="Su P."/>
            <person name="Kiefer A.F."/>
            <person name="Nichols A."/>
            <person name="Cepeda A.J."/>
            <person name="Yan W."/>
            <person name="Fan B."/>
            <person name="Jiang Y."/>
            <person name="Adhikari A."/>
            <person name="Zheng C.-J."/>
            <person name="Schuster L."/>
            <person name="Cowan T.M."/>
            <person name="Smanski M.J."/>
            <person name="Chevrette M.G."/>
            <person name="De Carvalho L.P.S."/>
            <person name="Shen B."/>
        </authorList>
    </citation>
    <scope>NUCLEOTIDE SEQUENCE [LARGE SCALE GENOMIC DNA]</scope>
    <source>
        <strain evidence="3 4">NPDC049639</strain>
    </source>
</reference>
<keyword evidence="1" id="KW-0472">Membrane</keyword>
<comment type="caution">
    <text evidence="3">The sequence shown here is derived from an EMBL/GenBank/DDBJ whole genome shotgun (WGS) entry which is preliminary data.</text>
</comment>
<feature type="transmembrane region" description="Helical" evidence="1">
    <location>
        <begin position="12"/>
        <end position="36"/>
    </location>
</feature>
<keyword evidence="4" id="KW-1185">Reference proteome</keyword>
<keyword evidence="1" id="KW-1133">Transmembrane helix</keyword>
<dbReference type="RefSeq" id="WP_398284059.1">
    <property type="nucleotide sequence ID" value="NZ_JBITLV010000007.1"/>
</dbReference>